<keyword evidence="2" id="KW-1185">Reference proteome</keyword>
<dbReference type="RefSeq" id="WP_004404261.1">
    <property type="nucleotide sequence ID" value="NZ_KB731305.1"/>
</dbReference>
<protein>
    <submittedName>
        <fullName evidence="1">Uncharacterized protein</fullName>
    </submittedName>
</protein>
<gene>
    <name evidence="1" type="ORF">TthWC1_2373</name>
</gene>
<accession>M8CUM5</accession>
<organism evidence="1 2">
    <name type="scientific">Thermoanaerobacter thermohydrosulfuricus WC1</name>
    <dbReference type="NCBI Taxonomy" id="1198630"/>
    <lineage>
        <taxon>Bacteria</taxon>
        <taxon>Bacillati</taxon>
        <taxon>Bacillota</taxon>
        <taxon>Clostridia</taxon>
        <taxon>Thermoanaerobacterales</taxon>
        <taxon>Thermoanaerobacteraceae</taxon>
        <taxon>Thermoanaerobacter</taxon>
    </lineage>
</organism>
<dbReference type="PATRIC" id="fig|1198630.3.peg.2372"/>
<dbReference type="HOGENOM" id="CLU_787346_0_0_9"/>
<dbReference type="Proteomes" id="UP000013242">
    <property type="component" value="Unassembled WGS sequence"/>
</dbReference>
<name>M8CUM5_THETY</name>
<dbReference type="Pfam" id="PF25209">
    <property type="entry name" value="Phage_capsid_4"/>
    <property type="match status" value="1"/>
</dbReference>
<evidence type="ECO:0000313" key="2">
    <source>
        <dbReference type="Proteomes" id="UP000013242"/>
    </source>
</evidence>
<evidence type="ECO:0000313" key="1">
    <source>
        <dbReference type="EMBL" id="EMT38134.1"/>
    </source>
</evidence>
<comment type="caution">
    <text evidence="1">The sequence shown here is derived from an EMBL/GenBank/DDBJ whole genome shotgun (WGS) entry which is preliminary data.</text>
</comment>
<dbReference type="AlphaFoldDB" id="M8CUM5"/>
<dbReference type="EMBL" id="AMYG01000057">
    <property type="protein sequence ID" value="EMT38134.1"/>
    <property type="molecule type" value="Genomic_DNA"/>
</dbReference>
<proteinExistence type="predicted"/>
<sequence>MRIISIETLKEERRKKTIEEKIPYVINGEMKTVTKKMVNGEMEVLEFSKPIGEMLTTPAGLDSVVQKTVIDLELGREAVPLLYGPIYRRIEDPNFTEYVDIAPFTYAQVVFLEHMELEEVKFGSRKVGPKDTVPIITYAAGLQWTEDMIEYDKTWQISEANRALGEAYNALLNHIHLYPILSYNYPAKNKTAADTTGATLLEKLRNTIKAGLIHASQDKNTDTGAPRRPTVLLAHSSRRWDIEECLQRMQIGGTVYPAISQIDTLIFYDGWSTVVGEKTYEYPGVDPNKAYLIEPQKYFRELVKHDLRIDASGADLTRLIENAIVGRARRGVVASPANSVEELTLPS</sequence>
<reference evidence="1 2" key="1">
    <citation type="journal article" date="2013" name="PLoS ONE">
        <title>Genomic Evaluation of Thermoanaerobacter spp. for the Construction of Designer Co-Cultures to Improve Lignocellulosic Biofuel Production.</title>
        <authorList>
            <person name="Verbeke T.J."/>
            <person name="Zhang X."/>
            <person name="Henrissat B."/>
            <person name="Spicer V."/>
            <person name="Rydzak T."/>
            <person name="Krokhin O.V."/>
            <person name="Fristensky B."/>
            <person name="Levin D.B."/>
            <person name="Sparling R."/>
        </authorList>
    </citation>
    <scope>NUCLEOTIDE SEQUENCE [LARGE SCALE GENOMIC DNA]</scope>
    <source>
        <strain evidence="1 2">WC1</strain>
    </source>
</reference>